<dbReference type="AlphaFoldDB" id="I3SUN0"/>
<organism evidence="1">
    <name type="scientific">Lotus japonicus</name>
    <name type="common">Lotus corniculatus var. japonicus</name>
    <dbReference type="NCBI Taxonomy" id="34305"/>
    <lineage>
        <taxon>Eukaryota</taxon>
        <taxon>Viridiplantae</taxon>
        <taxon>Streptophyta</taxon>
        <taxon>Embryophyta</taxon>
        <taxon>Tracheophyta</taxon>
        <taxon>Spermatophyta</taxon>
        <taxon>Magnoliopsida</taxon>
        <taxon>eudicotyledons</taxon>
        <taxon>Gunneridae</taxon>
        <taxon>Pentapetalae</taxon>
        <taxon>rosids</taxon>
        <taxon>fabids</taxon>
        <taxon>Fabales</taxon>
        <taxon>Fabaceae</taxon>
        <taxon>Papilionoideae</taxon>
        <taxon>50 kb inversion clade</taxon>
        <taxon>NPAAA clade</taxon>
        <taxon>Hologalegina</taxon>
        <taxon>robinioid clade</taxon>
        <taxon>Loteae</taxon>
        <taxon>Lotus</taxon>
    </lineage>
</organism>
<name>I3SUN0_LOTJA</name>
<reference evidence="1" key="1">
    <citation type="submission" date="2012-05" db="EMBL/GenBank/DDBJ databases">
        <authorList>
            <person name="Krishnakumar V."/>
            <person name="Cheung F."/>
            <person name="Xiao Y."/>
            <person name="Chan A."/>
            <person name="Moskal W.A."/>
            <person name="Town C.D."/>
        </authorList>
    </citation>
    <scope>NUCLEOTIDE SEQUENCE</scope>
</reference>
<protein>
    <submittedName>
        <fullName evidence="1">Uncharacterized protein</fullName>
    </submittedName>
</protein>
<proteinExistence type="evidence at transcript level"/>
<sequence>MHDFDTTRLKRLKKKWRSNVLKSRVQRGIKETLSTKRKKGLIDNGVSALSLCTSPSQCGPGCKKDVMCQWVERWTCGWCTLWQPRFEIPTLSGTSLWLCAS</sequence>
<accession>I3SUN0</accession>
<dbReference type="EMBL" id="BT144178">
    <property type="protein sequence ID" value="AFK43972.1"/>
    <property type="molecule type" value="mRNA"/>
</dbReference>
<evidence type="ECO:0000313" key="1">
    <source>
        <dbReference type="EMBL" id="AFK43972.1"/>
    </source>
</evidence>